<evidence type="ECO:0000313" key="5">
    <source>
        <dbReference type="Proteomes" id="UP000799302"/>
    </source>
</evidence>
<dbReference type="PANTHER" id="PTHR13315">
    <property type="entry name" value="METALLO PHOSPHOESTERASE RELATED"/>
    <property type="match status" value="1"/>
</dbReference>
<dbReference type="PANTHER" id="PTHR13315:SF4">
    <property type="entry name" value="METALLOPHOSPHOESTERASE, ISOFORM E"/>
    <property type="match status" value="1"/>
</dbReference>
<dbReference type="GO" id="GO:0005783">
    <property type="term" value="C:endoplasmic reticulum"/>
    <property type="evidence" value="ECO:0007669"/>
    <property type="project" value="TreeGrafter"/>
</dbReference>
<dbReference type="GO" id="GO:0006506">
    <property type="term" value="P:GPI anchor biosynthetic process"/>
    <property type="evidence" value="ECO:0007669"/>
    <property type="project" value="InterPro"/>
</dbReference>
<dbReference type="AlphaFoldDB" id="A0A6A6URL6"/>
<feature type="region of interest" description="Disordered" evidence="2">
    <location>
        <begin position="516"/>
        <end position="558"/>
    </location>
</feature>
<dbReference type="OrthoDB" id="5977743at2759"/>
<feature type="compositionally biased region" description="Low complexity" evidence="2">
    <location>
        <begin position="519"/>
        <end position="530"/>
    </location>
</feature>
<dbReference type="EMBL" id="MU004230">
    <property type="protein sequence ID" value="KAF2674400.1"/>
    <property type="molecule type" value="Genomic_DNA"/>
</dbReference>
<keyword evidence="1 3" id="KW-0472">Membrane</keyword>
<dbReference type="GO" id="GO:0016020">
    <property type="term" value="C:membrane"/>
    <property type="evidence" value="ECO:0007669"/>
    <property type="project" value="GOC"/>
</dbReference>
<sequence>MNRLPQLHLSAWPSLKQYPATSFVFRFLSIPNILILLWLYVVYWSERTVFTKSIQECQWDQWETFPAESSPHHVAFIADPQIVDPHTYPGRPWPLSTLTVMYTDSYLRRTYSLIQQQLYPDTTVFLGDLFDGGREWSTSHSSSPEKRYKKYGEKFWHKEYVRFAGMFFKTWLNAGVIGREGQPSRRQILSNLPGNHDLGFASGIQEPVRNRFNAYFGDGNSIDVIGNHTFVSIDTVSLSAKEDAGAEETLWEPAQSFLDGFSGSLDRVLGTHMALQLQKHRGPVYDHKVVDTDDLESDQIPDNSFKTNASFPMVLLTHVPLYREPGTPCGPMRERWPQSKDASGKLLDVDDRNAIVVHRGYQYQNVLSEDLSKEIASKLENVSHAFSGDDHDYCELVHRRYPSAGSGIREITVKSISWAMGVRKPGFQLLSLWNPINEEGASIKQGGETEGTLQTKLCLLPDQLGLFILYAKVLAFSLIVLATRAMYLMLHPELSTLGLSSEPLLPLARSASQSEIERAASSSSDDGSGALTTRSRLSVKQEGVKSRGASPKPSSGYGLPADQYIPLSSKQAPSNIGTNTIPQSRFRGRQMFVQEFRWSLFKVALVVLPWYSWLLYRG</sequence>
<keyword evidence="5" id="KW-1185">Reference proteome</keyword>
<dbReference type="InterPro" id="IPR033308">
    <property type="entry name" value="PGAP5/Cdc1/Ted1"/>
</dbReference>
<evidence type="ECO:0000256" key="1">
    <source>
        <dbReference type="ARBA" id="ARBA00023136"/>
    </source>
</evidence>
<dbReference type="Proteomes" id="UP000799302">
    <property type="component" value="Unassembled WGS sequence"/>
</dbReference>
<protein>
    <submittedName>
        <fullName evidence="4">Uncharacterized protein</fullName>
    </submittedName>
</protein>
<evidence type="ECO:0000313" key="4">
    <source>
        <dbReference type="EMBL" id="KAF2674400.1"/>
    </source>
</evidence>
<accession>A0A6A6URL6</accession>
<proteinExistence type="predicted"/>
<organism evidence="4 5">
    <name type="scientific">Microthyrium microscopicum</name>
    <dbReference type="NCBI Taxonomy" id="703497"/>
    <lineage>
        <taxon>Eukaryota</taxon>
        <taxon>Fungi</taxon>
        <taxon>Dikarya</taxon>
        <taxon>Ascomycota</taxon>
        <taxon>Pezizomycotina</taxon>
        <taxon>Dothideomycetes</taxon>
        <taxon>Dothideomycetes incertae sedis</taxon>
        <taxon>Microthyriales</taxon>
        <taxon>Microthyriaceae</taxon>
        <taxon>Microthyrium</taxon>
    </lineage>
</organism>
<name>A0A6A6URL6_9PEZI</name>
<feature type="transmembrane region" description="Helical" evidence="3">
    <location>
        <begin position="464"/>
        <end position="482"/>
    </location>
</feature>
<keyword evidence="3" id="KW-1133">Transmembrane helix</keyword>
<dbReference type="SUPFAM" id="SSF56300">
    <property type="entry name" value="Metallo-dependent phosphatases"/>
    <property type="match status" value="1"/>
</dbReference>
<evidence type="ECO:0000256" key="2">
    <source>
        <dbReference type="SAM" id="MobiDB-lite"/>
    </source>
</evidence>
<gene>
    <name evidence="4" type="ORF">BT63DRAFT_9230</name>
</gene>
<evidence type="ECO:0000256" key="3">
    <source>
        <dbReference type="SAM" id="Phobius"/>
    </source>
</evidence>
<reference evidence="4" key="1">
    <citation type="journal article" date="2020" name="Stud. Mycol.">
        <title>101 Dothideomycetes genomes: a test case for predicting lifestyles and emergence of pathogens.</title>
        <authorList>
            <person name="Haridas S."/>
            <person name="Albert R."/>
            <person name="Binder M."/>
            <person name="Bloem J."/>
            <person name="Labutti K."/>
            <person name="Salamov A."/>
            <person name="Andreopoulos B."/>
            <person name="Baker S."/>
            <person name="Barry K."/>
            <person name="Bills G."/>
            <person name="Bluhm B."/>
            <person name="Cannon C."/>
            <person name="Castanera R."/>
            <person name="Culley D."/>
            <person name="Daum C."/>
            <person name="Ezra D."/>
            <person name="Gonzalez J."/>
            <person name="Henrissat B."/>
            <person name="Kuo A."/>
            <person name="Liang C."/>
            <person name="Lipzen A."/>
            <person name="Lutzoni F."/>
            <person name="Magnuson J."/>
            <person name="Mondo S."/>
            <person name="Nolan M."/>
            <person name="Ohm R."/>
            <person name="Pangilinan J."/>
            <person name="Park H.-J."/>
            <person name="Ramirez L."/>
            <person name="Alfaro M."/>
            <person name="Sun H."/>
            <person name="Tritt A."/>
            <person name="Yoshinaga Y."/>
            <person name="Zwiers L.-H."/>
            <person name="Turgeon B."/>
            <person name="Goodwin S."/>
            <person name="Spatafora J."/>
            <person name="Crous P."/>
            <person name="Grigoriev I."/>
        </authorList>
    </citation>
    <scope>NUCLEOTIDE SEQUENCE</scope>
    <source>
        <strain evidence="4">CBS 115976</strain>
    </source>
</reference>
<dbReference type="InterPro" id="IPR029052">
    <property type="entry name" value="Metallo-depent_PP-like"/>
</dbReference>
<feature type="transmembrane region" description="Helical" evidence="3">
    <location>
        <begin position="23"/>
        <end position="44"/>
    </location>
</feature>
<keyword evidence="3" id="KW-0812">Transmembrane</keyword>